<evidence type="ECO:0000313" key="9">
    <source>
        <dbReference type="Proteomes" id="UP001304298"/>
    </source>
</evidence>
<feature type="compositionally biased region" description="Low complexity" evidence="7">
    <location>
        <begin position="260"/>
        <end position="296"/>
    </location>
</feature>
<dbReference type="CDD" id="cd07016">
    <property type="entry name" value="S14_ClpP_1"/>
    <property type="match status" value="1"/>
</dbReference>
<sequence>MSKSARLRAQRRMQAMRVTAEQAQQLNDGRTWFRMVTDLVDQPDVAAIYLYDEIGYWGVTAQDFVRDLMGLRVSTIIVHINSPGGEVWDGLAIYHALRDHPANIEVRVDGIAASAASFIAMAGDTIVMQRNAQMMIHDAIGFCYGNVSEMEKMVEVLDQASNNIADIYVQQAGGTVESWREAMRVETWYSGPEALAAGLCDEVNNADEETDEPAAVVPGEDADDLDGLMAKAYDLTVFAYRYAGREKAPAPPVSNEDTTEQPAAVETPAAPAAPVTEPDAPVEQPTDDTTSTPEAPATDEPEAPVTPAEPGPTDEWAAALSGLFTTAPSTVDDVLQSLLKEGNPA</sequence>
<name>A0ABU5RIH6_9PSEU</name>
<feature type="region of interest" description="Disordered" evidence="7">
    <location>
        <begin position="247"/>
        <end position="316"/>
    </location>
</feature>
<protein>
    <recommendedName>
        <fullName evidence="6">ATP-dependent Clp protease proteolytic subunit</fullName>
    </recommendedName>
</protein>
<keyword evidence="3 8" id="KW-0645">Protease</keyword>
<evidence type="ECO:0000256" key="7">
    <source>
        <dbReference type="SAM" id="MobiDB-lite"/>
    </source>
</evidence>
<dbReference type="InterPro" id="IPR001907">
    <property type="entry name" value="ClpP"/>
</dbReference>
<comment type="similarity">
    <text evidence="1 6">Belongs to the peptidase S14 family.</text>
</comment>
<dbReference type="NCBIfam" id="NF045542">
    <property type="entry name" value="Clp_rel_HeadMat"/>
    <property type="match status" value="1"/>
</dbReference>
<accession>A0ABU5RIH6</accession>
<evidence type="ECO:0000256" key="2">
    <source>
        <dbReference type="ARBA" id="ARBA00022490"/>
    </source>
</evidence>
<keyword evidence="5" id="KW-0720">Serine protease</keyword>
<evidence type="ECO:0000256" key="4">
    <source>
        <dbReference type="ARBA" id="ARBA00022801"/>
    </source>
</evidence>
<evidence type="ECO:0000313" key="8">
    <source>
        <dbReference type="EMBL" id="MEA5366092.1"/>
    </source>
</evidence>
<dbReference type="RefSeq" id="WP_323335092.1">
    <property type="nucleotide sequence ID" value="NZ_JAYFSI010000014.1"/>
</dbReference>
<dbReference type="EMBL" id="JAYFSI010000014">
    <property type="protein sequence ID" value="MEA5366092.1"/>
    <property type="molecule type" value="Genomic_DNA"/>
</dbReference>
<evidence type="ECO:0000256" key="6">
    <source>
        <dbReference type="RuleBase" id="RU003567"/>
    </source>
</evidence>
<organism evidence="8 9">
    <name type="scientific">Amycolatopsis heterodermiae</name>
    <dbReference type="NCBI Taxonomy" id="3110235"/>
    <lineage>
        <taxon>Bacteria</taxon>
        <taxon>Bacillati</taxon>
        <taxon>Actinomycetota</taxon>
        <taxon>Actinomycetes</taxon>
        <taxon>Pseudonocardiales</taxon>
        <taxon>Pseudonocardiaceae</taxon>
        <taxon>Amycolatopsis</taxon>
    </lineage>
</organism>
<dbReference type="Proteomes" id="UP001304298">
    <property type="component" value="Unassembled WGS sequence"/>
</dbReference>
<dbReference type="InterPro" id="IPR023562">
    <property type="entry name" value="ClpP/TepA"/>
</dbReference>
<evidence type="ECO:0000256" key="5">
    <source>
        <dbReference type="ARBA" id="ARBA00022825"/>
    </source>
</evidence>
<keyword evidence="9" id="KW-1185">Reference proteome</keyword>
<keyword evidence="4" id="KW-0378">Hydrolase</keyword>
<gene>
    <name evidence="8" type="ORF">VA596_41650</name>
</gene>
<reference evidence="8 9" key="1">
    <citation type="submission" date="2023-12" db="EMBL/GenBank/DDBJ databases">
        <title>Amycolatopsis sp. V23-08.</title>
        <authorList>
            <person name="Somphong A."/>
        </authorList>
    </citation>
    <scope>NUCLEOTIDE SEQUENCE [LARGE SCALE GENOMIC DNA]</scope>
    <source>
        <strain evidence="8 9">V23-08</strain>
    </source>
</reference>
<dbReference type="GO" id="GO:0006508">
    <property type="term" value="P:proteolysis"/>
    <property type="evidence" value="ECO:0007669"/>
    <property type="project" value="UniProtKB-KW"/>
</dbReference>
<dbReference type="InterPro" id="IPR029045">
    <property type="entry name" value="ClpP/crotonase-like_dom_sf"/>
</dbReference>
<feature type="compositionally biased region" description="Low complexity" evidence="7">
    <location>
        <begin position="303"/>
        <end position="313"/>
    </location>
</feature>
<dbReference type="PANTHER" id="PTHR10381:SF70">
    <property type="entry name" value="ATP-DEPENDENT CLP PROTEASE PROTEOLYTIC SUBUNIT"/>
    <property type="match status" value="1"/>
</dbReference>
<keyword evidence="2" id="KW-0963">Cytoplasm</keyword>
<dbReference type="GO" id="GO:0008233">
    <property type="term" value="F:peptidase activity"/>
    <property type="evidence" value="ECO:0007669"/>
    <property type="project" value="UniProtKB-KW"/>
</dbReference>
<dbReference type="Gene3D" id="3.90.226.10">
    <property type="entry name" value="2-enoyl-CoA Hydratase, Chain A, domain 1"/>
    <property type="match status" value="1"/>
</dbReference>
<comment type="caution">
    <text evidence="8">The sequence shown here is derived from an EMBL/GenBank/DDBJ whole genome shotgun (WGS) entry which is preliminary data.</text>
</comment>
<evidence type="ECO:0000256" key="1">
    <source>
        <dbReference type="ARBA" id="ARBA00007039"/>
    </source>
</evidence>
<proteinExistence type="inferred from homology"/>
<evidence type="ECO:0000256" key="3">
    <source>
        <dbReference type="ARBA" id="ARBA00022670"/>
    </source>
</evidence>
<dbReference type="Pfam" id="PF00574">
    <property type="entry name" value="CLP_protease"/>
    <property type="match status" value="1"/>
</dbReference>
<dbReference type="PRINTS" id="PR00127">
    <property type="entry name" value="CLPPROTEASEP"/>
</dbReference>
<dbReference type="PANTHER" id="PTHR10381">
    <property type="entry name" value="ATP-DEPENDENT CLP PROTEASE PROTEOLYTIC SUBUNIT"/>
    <property type="match status" value="1"/>
</dbReference>
<dbReference type="SUPFAM" id="SSF52096">
    <property type="entry name" value="ClpP/crotonase"/>
    <property type="match status" value="1"/>
</dbReference>